<protein>
    <submittedName>
        <fullName evidence="1">Uncharacterized protein</fullName>
    </submittedName>
</protein>
<proteinExistence type="predicted"/>
<reference evidence="1" key="1">
    <citation type="submission" date="2020-03" db="EMBL/GenBank/DDBJ databases">
        <title>The deep terrestrial virosphere.</title>
        <authorList>
            <person name="Holmfeldt K."/>
            <person name="Nilsson E."/>
            <person name="Simone D."/>
            <person name="Lopez-Fernandez M."/>
            <person name="Wu X."/>
            <person name="de Brujin I."/>
            <person name="Lundin D."/>
            <person name="Andersson A."/>
            <person name="Bertilsson S."/>
            <person name="Dopson M."/>
        </authorList>
    </citation>
    <scope>NUCLEOTIDE SEQUENCE</scope>
    <source>
        <strain evidence="1">TM448B03953</strain>
    </source>
</reference>
<sequence>MSKIEAIKVLEEMPEDKFQAFFKGLPGRVQLLVTGGMVDWRECLADWYIRERGTP</sequence>
<dbReference type="EMBL" id="MT145049">
    <property type="protein sequence ID" value="QJI02992.1"/>
    <property type="molecule type" value="Genomic_DNA"/>
</dbReference>
<organism evidence="1">
    <name type="scientific">viral metagenome</name>
    <dbReference type="NCBI Taxonomy" id="1070528"/>
    <lineage>
        <taxon>unclassified sequences</taxon>
        <taxon>metagenomes</taxon>
        <taxon>organismal metagenomes</taxon>
    </lineage>
</organism>
<name>A0A6M3XYW0_9ZZZZ</name>
<evidence type="ECO:0000313" key="1">
    <source>
        <dbReference type="EMBL" id="QJI02992.1"/>
    </source>
</evidence>
<gene>
    <name evidence="1" type="ORF">TM448B03953_0001</name>
</gene>
<accession>A0A6M3XYW0</accession>
<dbReference type="AlphaFoldDB" id="A0A6M3XYW0"/>